<reference evidence="3 4" key="1">
    <citation type="submission" date="2018-08" db="EMBL/GenBank/DDBJ databases">
        <title>A genome reference for cultivated species of the human gut microbiota.</title>
        <authorList>
            <person name="Zou Y."/>
            <person name="Xue W."/>
            <person name="Luo G."/>
        </authorList>
    </citation>
    <scope>NUCLEOTIDE SEQUENCE [LARGE SCALE GENOMIC DNA]</scope>
    <source>
        <strain evidence="3 4">AM30-5LB</strain>
    </source>
</reference>
<organism evidence="3 4">
    <name type="scientific">Collinsella intestinalis</name>
    <dbReference type="NCBI Taxonomy" id="147207"/>
    <lineage>
        <taxon>Bacteria</taxon>
        <taxon>Bacillati</taxon>
        <taxon>Actinomycetota</taxon>
        <taxon>Coriobacteriia</taxon>
        <taxon>Coriobacteriales</taxon>
        <taxon>Coriobacteriaceae</taxon>
        <taxon>Collinsella</taxon>
    </lineage>
</organism>
<accession>A0A414G0N2</accession>
<evidence type="ECO:0000313" key="3">
    <source>
        <dbReference type="EMBL" id="RHD57589.1"/>
    </source>
</evidence>
<dbReference type="Pfam" id="PF13349">
    <property type="entry name" value="DUF4097"/>
    <property type="match status" value="1"/>
</dbReference>
<evidence type="ECO:0000256" key="1">
    <source>
        <dbReference type="SAM" id="SignalP"/>
    </source>
</evidence>
<name>A0A414G0N2_9ACTN</name>
<feature type="domain" description="DUF4097" evidence="2">
    <location>
        <begin position="60"/>
        <end position="314"/>
    </location>
</feature>
<evidence type="ECO:0000313" key="4">
    <source>
        <dbReference type="Proteomes" id="UP000286050"/>
    </source>
</evidence>
<dbReference type="EMBL" id="QSJI01000001">
    <property type="protein sequence ID" value="RHD57589.1"/>
    <property type="molecule type" value="Genomic_DNA"/>
</dbReference>
<proteinExistence type="predicted"/>
<sequence length="319" mass="33267">MRKAPKIMLITAAALIGTGTVLSCGAWAVAGFDTARLSTVNYDWHQTVSALEDEATSPHKSIVITSEFENVLLEPADGDAIELEYWTGNCQSVSVEDTDGVLKIDVDSQPMEGVMIDLSPAEAGGVDDTTTVVRVPASFTGEIEVHSDSGDVVATNVHGLAGLRASNSNGDVVAKNVSAAKLDAINENGDTLLSGVEAEAVLATNFNGDISLGGAAARKAQVVNENGDIMLVDMALQDDLLCESVNGDISAQRLDITASRIESANGDIYLSYLGAENSYHIDAHTNQGDIVAPQGADDAARTIGVTSNLGDIQINFTSK</sequence>
<dbReference type="AlphaFoldDB" id="A0A414G0N2"/>
<dbReference type="RefSeq" id="WP_118271357.1">
    <property type="nucleotide sequence ID" value="NZ_QSJI01000001.1"/>
</dbReference>
<dbReference type="PROSITE" id="PS51257">
    <property type="entry name" value="PROKAR_LIPOPROTEIN"/>
    <property type="match status" value="1"/>
</dbReference>
<protein>
    <recommendedName>
        <fullName evidence="2">DUF4097 domain-containing protein</fullName>
    </recommendedName>
</protein>
<keyword evidence="1" id="KW-0732">Signal</keyword>
<gene>
    <name evidence="3" type="ORF">DW787_01755</name>
</gene>
<dbReference type="Proteomes" id="UP000286050">
    <property type="component" value="Unassembled WGS sequence"/>
</dbReference>
<evidence type="ECO:0000259" key="2">
    <source>
        <dbReference type="Pfam" id="PF13349"/>
    </source>
</evidence>
<comment type="caution">
    <text evidence="3">The sequence shown here is derived from an EMBL/GenBank/DDBJ whole genome shotgun (WGS) entry which is preliminary data.</text>
</comment>
<feature type="signal peptide" evidence="1">
    <location>
        <begin position="1"/>
        <end position="28"/>
    </location>
</feature>
<dbReference type="InterPro" id="IPR025164">
    <property type="entry name" value="Toastrack_DUF4097"/>
</dbReference>
<feature type="chain" id="PRO_5019098367" description="DUF4097 domain-containing protein" evidence="1">
    <location>
        <begin position="29"/>
        <end position="319"/>
    </location>
</feature>